<protein>
    <submittedName>
        <fullName evidence="1">Uncharacterized protein</fullName>
    </submittedName>
</protein>
<name>A0A1G6V2W9_9GAMM</name>
<accession>A0A1G6V2W9</accession>
<dbReference type="EMBL" id="FNAG01000002">
    <property type="protein sequence ID" value="SDD47275.1"/>
    <property type="molecule type" value="Genomic_DNA"/>
</dbReference>
<dbReference type="RefSeq" id="WP_091240771.1">
    <property type="nucleotide sequence ID" value="NZ_FNAG01000002.1"/>
</dbReference>
<reference evidence="1 2" key="1">
    <citation type="submission" date="2016-10" db="EMBL/GenBank/DDBJ databases">
        <authorList>
            <person name="de Groot N.N."/>
        </authorList>
    </citation>
    <scope>NUCLEOTIDE SEQUENCE [LARGE SCALE GENOMIC DNA]</scope>
    <source>
        <strain evidence="1 2">DSM 16957</strain>
    </source>
</reference>
<evidence type="ECO:0000313" key="1">
    <source>
        <dbReference type="EMBL" id="SDD47275.1"/>
    </source>
</evidence>
<keyword evidence="2" id="KW-1185">Reference proteome</keyword>
<dbReference type="AlphaFoldDB" id="A0A1G6V2W9"/>
<gene>
    <name evidence="1" type="ORF">SAMN04488509_102592</name>
</gene>
<sequence>MSEKVVEVEFTIAYVGFGGNAGQGEYFYSVRPDLVTFGKGQSPVTVAYKLADHMDGHFRILDVLSTDAQQQISDIEVKADGRRIQMRNANTVKSLILFSVLVKDEKRNRYINCDPQMANDPEIDLIQG</sequence>
<proteinExistence type="predicted"/>
<dbReference type="Proteomes" id="UP000199603">
    <property type="component" value="Unassembled WGS sequence"/>
</dbReference>
<evidence type="ECO:0000313" key="2">
    <source>
        <dbReference type="Proteomes" id="UP000199603"/>
    </source>
</evidence>
<organism evidence="1 2">
    <name type="scientific">Aquimonas voraii</name>
    <dbReference type="NCBI Taxonomy" id="265719"/>
    <lineage>
        <taxon>Bacteria</taxon>
        <taxon>Pseudomonadati</taxon>
        <taxon>Pseudomonadota</taxon>
        <taxon>Gammaproteobacteria</taxon>
        <taxon>Lysobacterales</taxon>
        <taxon>Lysobacteraceae</taxon>
        <taxon>Aquimonas</taxon>
    </lineage>
</organism>
<dbReference type="OrthoDB" id="6024804at2"/>